<reference evidence="1" key="1">
    <citation type="journal article" date="2022" name="bioRxiv">
        <title>Sequencing and chromosome-scale assembly of the giantPleurodeles waltlgenome.</title>
        <authorList>
            <person name="Brown T."/>
            <person name="Elewa A."/>
            <person name="Iarovenko S."/>
            <person name="Subramanian E."/>
            <person name="Araus A.J."/>
            <person name="Petzold A."/>
            <person name="Susuki M."/>
            <person name="Suzuki K.-i.T."/>
            <person name="Hayashi T."/>
            <person name="Toyoda A."/>
            <person name="Oliveira C."/>
            <person name="Osipova E."/>
            <person name="Leigh N.D."/>
            <person name="Simon A."/>
            <person name="Yun M.H."/>
        </authorList>
    </citation>
    <scope>NUCLEOTIDE SEQUENCE</scope>
    <source>
        <strain evidence="1">20211129_DDA</strain>
        <tissue evidence="1">Liver</tissue>
    </source>
</reference>
<accession>A0AAV7PMV4</accession>
<sequence>MSLSARDNKAKRLLREDLKQRVRVLEHSHKHTGAPRVWRELEKVRKQLRRLDWNRAEYAVVRLKHKYYIGSNKCGKLLAHRLRAQRAASMIKVVCSPSGAEARTSDQIAEAFAEFY</sequence>
<dbReference type="EMBL" id="JANPWB010000011">
    <property type="protein sequence ID" value="KAJ1129149.1"/>
    <property type="molecule type" value="Genomic_DNA"/>
</dbReference>
<organism evidence="1 2">
    <name type="scientific">Pleurodeles waltl</name>
    <name type="common">Iberian ribbed newt</name>
    <dbReference type="NCBI Taxonomy" id="8319"/>
    <lineage>
        <taxon>Eukaryota</taxon>
        <taxon>Metazoa</taxon>
        <taxon>Chordata</taxon>
        <taxon>Craniata</taxon>
        <taxon>Vertebrata</taxon>
        <taxon>Euteleostomi</taxon>
        <taxon>Amphibia</taxon>
        <taxon>Batrachia</taxon>
        <taxon>Caudata</taxon>
        <taxon>Salamandroidea</taxon>
        <taxon>Salamandridae</taxon>
        <taxon>Pleurodelinae</taxon>
        <taxon>Pleurodeles</taxon>
    </lineage>
</organism>
<dbReference type="AlphaFoldDB" id="A0AAV7PMV4"/>
<protein>
    <submittedName>
        <fullName evidence="1">Uncharacterized protein</fullName>
    </submittedName>
</protein>
<evidence type="ECO:0000313" key="2">
    <source>
        <dbReference type="Proteomes" id="UP001066276"/>
    </source>
</evidence>
<evidence type="ECO:0000313" key="1">
    <source>
        <dbReference type="EMBL" id="KAJ1129149.1"/>
    </source>
</evidence>
<comment type="caution">
    <text evidence="1">The sequence shown here is derived from an EMBL/GenBank/DDBJ whole genome shotgun (WGS) entry which is preliminary data.</text>
</comment>
<proteinExistence type="predicted"/>
<name>A0AAV7PMV4_PLEWA</name>
<dbReference type="Proteomes" id="UP001066276">
    <property type="component" value="Chromosome 7"/>
</dbReference>
<keyword evidence="2" id="KW-1185">Reference proteome</keyword>
<gene>
    <name evidence="1" type="ORF">NDU88_007520</name>
</gene>